<dbReference type="EMBL" id="LTAG01000138">
    <property type="protein sequence ID" value="KXO14520.1"/>
    <property type="molecule type" value="Genomic_DNA"/>
</dbReference>
<comment type="caution">
    <text evidence="3">The sequence shown here is derived from an EMBL/GenBank/DDBJ whole genome shotgun (WGS) entry which is preliminary data.</text>
</comment>
<dbReference type="RefSeq" id="WP_061315604.1">
    <property type="nucleotide sequence ID" value="NZ_KQ965727.1"/>
</dbReference>
<accession>A0A137SPV8</accession>
<feature type="region of interest" description="Disordered" evidence="1">
    <location>
        <begin position="205"/>
        <end position="225"/>
    </location>
</feature>
<proteinExistence type="predicted"/>
<dbReference type="STRING" id="28125.HMPREF3202_02435"/>
<dbReference type="PATRIC" id="fig|28125.4.peg.2428"/>
<feature type="signal peptide" evidence="2">
    <location>
        <begin position="1"/>
        <end position="19"/>
    </location>
</feature>
<dbReference type="Proteomes" id="UP000070093">
    <property type="component" value="Unassembled WGS sequence"/>
</dbReference>
<evidence type="ECO:0000313" key="4">
    <source>
        <dbReference type="Proteomes" id="UP000070093"/>
    </source>
</evidence>
<dbReference type="AlphaFoldDB" id="A0A137SPV8"/>
<sequence>MKAAYSIILMLCFSLVCKAQEDRGNIADSMAMVSRTKADKVLQHFDTIIAPKLLYSLDNKDFYVIIKSNPCYQEYYVALDSLGRIDKMRPVKAETKTRKQRKQQEQYRQLLSEAEPIFDLSKYHTDFITKMPDTKYTSGRYSYFVLKDIDGKRYGEYRLSAVTSPLPINASLWAYLIRQLSDEAYKDNKPTISRQGTAQVMLQIGSCQNKKNNKRGTQNAKPSQQ</sequence>
<feature type="chain" id="PRO_5007480876" evidence="2">
    <location>
        <begin position="20"/>
        <end position="225"/>
    </location>
</feature>
<protein>
    <submittedName>
        <fullName evidence="3">Uncharacterized protein</fullName>
    </submittedName>
</protein>
<evidence type="ECO:0000313" key="3">
    <source>
        <dbReference type="EMBL" id="KXO14520.1"/>
    </source>
</evidence>
<reference evidence="3 4" key="1">
    <citation type="submission" date="2016-02" db="EMBL/GenBank/DDBJ databases">
        <authorList>
            <person name="Wen L."/>
            <person name="He K."/>
            <person name="Yang H."/>
        </authorList>
    </citation>
    <scope>NUCLEOTIDE SEQUENCE [LARGE SCALE GENOMIC DNA]</scope>
    <source>
        <strain evidence="3 4">GED7880</strain>
    </source>
</reference>
<keyword evidence="2" id="KW-0732">Signal</keyword>
<organism evidence="3 4">
    <name type="scientific">Prevotella bivia</name>
    <dbReference type="NCBI Taxonomy" id="28125"/>
    <lineage>
        <taxon>Bacteria</taxon>
        <taxon>Pseudomonadati</taxon>
        <taxon>Bacteroidota</taxon>
        <taxon>Bacteroidia</taxon>
        <taxon>Bacteroidales</taxon>
        <taxon>Prevotellaceae</taxon>
        <taxon>Prevotella</taxon>
    </lineage>
</organism>
<name>A0A137SPV8_9BACT</name>
<gene>
    <name evidence="3" type="ORF">HMPREF3202_02435</name>
</gene>
<evidence type="ECO:0000256" key="1">
    <source>
        <dbReference type="SAM" id="MobiDB-lite"/>
    </source>
</evidence>
<evidence type="ECO:0000256" key="2">
    <source>
        <dbReference type="SAM" id="SignalP"/>
    </source>
</evidence>